<sequence>MASQVVNVSDPEWAPYFIQYKTLKQHIKAIRAETDANGSQDGSPCRSAGGDSSQAGSPAPAGRARATTEDRVGLEDTGAPAAQRKTMSESAPEVAFFRALRAELQKSSKFFTSAERVLEIRRERVHEALRMLKRAAEPCGALCKPGLLEDDDARALAACVAYYRDLLLLENYAIINYCGFSKILKKHDKRTGFATRSQFMRICVAPQPFTLHPRLLDMIKEAEDLYKEMGAAAKAARDDRAARSAQAAGEPPAPAAAAPTSPPCPRDESDFIDAILNLRTETSKIRAAEDHRVTAGDTPPPTGDGAAFPFASVSPARPPPNAAAVAASPPFPVLFDRAADGDAPAAKRQKA</sequence>
<proteinExistence type="predicted"/>
<feature type="region of interest" description="Disordered" evidence="1">
    <location>
        <begin position="290"/>
        <end position="324"/>
    </location>
</feature>
<name>A0ABR1FH34_AURAN</name>
<dbReference type="CDD" id="cd14447">
    <property type="entry name" value="SPX"/>
    <property type="match status" value="1"/>
</dbReference>
<feature type="compositionally biased region" description="Low complexity" evidence="1">
    <location>
        <begin position="46"/>
        <end position="65"/>
    </location>
</feature>
<feature type="region of interest" description="Disordered" evidence="1">
    <location>
        <begin position="237"/>
        <end position="269"/>
    </location>
</feature>
<keyword evidence="4" id="KW-1185">Reference proteome</keyword>
<evidence type="ECO:0000313" key="4">
    <source>
        <dbReference type="Proteomes" id="UP001363151"/>
    </source>
</evidence>
<comment type="caution">
    <text evidence="3">The sequence shown here is derived from an EMBL/GenBank/DDBJ whole genome shotgun (WGS) entry which is preliminary data.</text>
</comment>
<dbReference type="InterPro" id="IPR004331">
    <property type="entry name" value="SPX_dom"/>
</dbReference>
<dbReference type="EMBL" id="JBBJCI010000426">
    <property type="protein sequence ID" value="KAK7230677.1"/>
    <property type="molecule type" value="Genomic_DNA"/>
</dbReference>
<dbReference type="PROSITE" id="PS51382">
    <property type="entry name" value="SPX"/>
    <property type="match status" value="1"/>
</dbReference>
<evidence type="ECO:0000313" key="3">
    <source>
        <dbReference type="EMBL" id="KAK7230677.1"/>
    </source>
</evidence>
<reference evidence="3 4" key="1">
    <citation type="submission" date="2024-03" db="EMBL/GenBank/DDBJ databases">
        <title>Aureococcus anophagefferens CCMP1851 and Kratosvirus quantuckense: Draft genome of a second virus-susceptible host strain in the model system.</title>
        <authorList>
            <person name="Chase E."/>
            <person name="Truchon A.R."/>
            <person name="Schepens W."/>
            <person name="Wilhelm S.W."/>
        </authorList>
    </citation>
    <scope>NUCLEOTIDE SEQUENCE [LARGE SCALE GENOMIC DNA]</scope>
    <source>
        <strain evidence="3 4">CCMP1851</strain>
    </source>
</reference>
<dbReference type="PANTHER" id="PTHR45978">
    <property type="entry name" value="SPX DOMAIN-CONTAINING PROTEIN 3"/>
    <property type="match status" value="1"/>
</dbReference>
<accession>A0ABR1FH34</accession>
<evidence type="ECO:0000256" key="1">
    <source>
        <dbReference type="SAM" id="MobiDB-lite"/>
    </source>
</evidence>
<dbReference type="Pfam" id="PF03105">
    <property type="entry name" value="SPX"/>
    <property type="match status" value="2"/>
</dbReference>
<dbReference type="InterPro" id="IPR031142">
    <property type="entry name" value="SPX_prot"/>
</dbReference>
<dbReference type="PANTHER" id="PTHR45978:SF7">
    <property type="entry name" value="SPX DOMAIN-CONTAINING PROTEIN 4"/>
    <property type="match status" value="1"/>
</dbReference>
<evidence type="ECO:0000259" key="2">
    <source>
        <dbReference type="PROSITE" id="PS51382"/>
    </source>
</evidence>
<gene>
    <name evidence="3" type="ORF">SO694_00078034</name>
</gene>
<feature type="compositionally biased region" description="Low complexity" evidence="1">
    <location>
        <begin position="243"/>
        <end position="259"/>
    </location>
</feature>
<protein>
    <recommendedName>
        <fullName evidence="2">SPX domain-containing protein</fullName>
    </recommendedName>
</protein>
<organism evidence="3 4">
    <name type="scientific">Aureococcus anophagefferens</name>
    <name type="common">Harmful bloom alga</name>
    <dbReference type="NCBI Taxonomy" id="44056"/>
    <lineage>
        <taxon>Eukaryota</taxon>
        <taxon>Sar</taxon>
        <taxon>Stramenopiles</taxon>
        <taxon>Ochrophyta</taxon>
        <taxon>Pelagophyceae</taxon>
        <taxon>Pelagomonadales</taxon>
        <taxon>Pelagomonadaceae</taxon>
        <taxon>Aureococcus</taxon>
    </lineage>
</organism>
<feature type="region of interest" description="Disordered" evidence="1">
    <location>
        <begin position="34"/>
        <end position="87"/>
    </location>
</feature>
<dbReference type="Proteomes" id="UP001363151">
    <property type="component" value="Unassembled WGS sequence"/>
</dbReference>
<feature type="domain" description="SPX" evidence="2">
    <location>
        <begin position="1"/>
        <end position="201"/>
    </location>
</feature>